<feature type="domain" description="FAS1" evidence="2">
    <location>
        <begin position="185"/>
        <end position="316"/>
    </location>
</feature>
<feature type="domain" description="FAS1" evidence="2">
    <location>
        <begin position="34"/>
        <end position="181"/>
    </location>
</feature>
<organism evidence="3 4">
    <name type="scientific">Cladorrhinum samala</name>
    <dbReference type="NCBI Taxonomy" id="585594"/>
    <lineage>
        <taxon>Eukaryota</taxon>
        <taxon>Fungi</taxon>
        <taxon>Dikarya</taxon>
        <taxon>Ascomycota</taxon>
        <taxon>Pezizomycotina</taxon>
        <taxon>Sordariomycetes</taxon>
        <taxon>Sordariomycetidae</taxon>
        <taxon>Sordariales</taxon>
        <taxon>Podosporaceae</taxon>
        <taxon>Cladorrhinum</taxon>
    </lineage>
</organism>
<dbReference type="GO" id="GO:0016236">
    <property type="term" value="P:macroautophagy"/>
    <property type="evidence" value="ECO:0007669"/>
    <property type="project" value="TreeGrafter"/>
</dbReference>
<dbReference type="InterPro" id="IPR036378">
    <property type="entry name" value="FAS1_dom_sf"/>
</dbReference>
<dbReference type="Gene3D" id="2.30.180.10">
    <property type="entry name" value="FAS1 domain"/>
    <property type="match status" value="2"/>
</dbReference>
<gene>
    <name evidence="3" type="ORF">QBC42DRAFT_335820</name>
</gene>
<name>A0AAV9I0S9_9PEZI</name>
<dbReference type="PROSITE" id="PS50213">
    <property type="entry name" value="FAS1"/>
    <property type="match status" value="2"/>
</dbReference>
<feature type="region of interest" description="Disordered" evidence="1">
    <location>
        <begin position="368"/>
        <end position="391"/>
    </location>
</feature>
<dbReference type="SMART" id="SM00554">
    <property type="entry name" value="FAS1"/>
    <property type="match status" value="2"/>
</dbReference>
<accession>A0AAV9I0S9</accession>
<evidence type="ECO:0000313" key="3">
    <source>
        <dbReference type="EMBL" id="KAK4466019.1"/>
    </source>
</evidence>
<dbReference type="Pfam" id="PF02469">
    <property type="entry name" value="Fasciclin"/>
    <property type="match status" value="2"/>
</dbReference>
<dbReference type="GO" id="GO:0000329">
    <property type="term" value="C:fungal-type vacuole membrane"/>
    <property type="evidence" value="ECO:0007669"/>
    <property type="project" value="TreeGrafter"/>
</dbReference>
<evidence type="ECO:0000313" key="4">
    <source>
        <dbReference type="Proteomes" id="UP001321749"/>
    </source>
</evidence>
<dbReference type="PANTHER" id="PTHR10900:SF77">
    <property type="entry name" value="FI19380P1"/>
    <property type="match status" value="1"/>
</dbReference>
<reference evidence="3" key="1">
    <citation type="journal article" date="2023" name="Mol. Phylogenet. Evol.">
        <title>Genome-scale phylogeny and comparative genomics of the fungal order Sordariales.</title>
        <authorList>
            <person name="Hensen N."/>
            <person name="Bonometti L."/>
            <person name="Westerberg I."/>
            <person name="Brannstrom I.O."/>
            <person name="Guillou S."/>
            <person name="Cros-Aarteil S."/>
            <person name="Calhoun S."/>
            <person name="Haridas S."/>
            <person name="Kuo A."/>
            <person name="Mondo S."/>
            <person name="Pangilinan J."/>
            <person name="Riley R."/>
            <person name="LaButti K."/>
            <person name="Andreopoulos B."/>
            <person name="Lipzen A."/>
            <person name="Chen C."/>
            <person name="Yan M."/>
            <person name="Daum C."/>
            <person name="Ng V."/>
            <person name="Clum A."/>
            <person name="Steindorff A."/>
            <person name="Ohm R.A."/>
            <person name="Martin F."/>
            <person name="Silar P."/>
            <person name="Natvig D.O."/>
            <person name="Lalanne C."/>
            <person name="Gautier V."/>
            <person name="Ament-Velasquez S.L."/>
            <person name="Kruys A."/>
            <person name="Hutchinson M.I."/>
            <person name="Powell A.J."/>
            <person name="Barry K."/>
            <person name="Miller A.N."/>
            <person name="Grigoriev I.V."/>
            <person name="Debuchy R."/>
            <person name="Gladieux P."/>
            <person name="Hiltunen Thoren M."/>
            <person name="Johannesson H."/>
        </authorList>
    </citation>
    <scope>NUCLEOTIDE SEQUENCE</scope>
    <source>
        <strain evidence="3">PSN324</strain>
    </source>
</reference>
<comment type="caution">
    <text evidence="3">The sequence shown here is derived from an EMBL/GenBank/DDBJ whole genome shotgun (WGS) entry which is preliminary data.</text>
</comment>
<evidence type="ECO:0000256" key="1">
    <source>
        <dbReference type="SAM" id="MobiDB-lite"/>
    </source>
</evidence>
<sequence length="418" mass="44185">MIFWSSSRRSSSSLGLPNVLLAVFSAFVPALVTAVDLDSVLSKQTNLTIFNDLVKTHPDIFAKLPNTGVTILAPNDYAFSKLGVWDTQMRHNATLVAAILRYHIIPKPVRMTSIVKGESVWSSTLLTDPAFSTVKGGQHLIMTKQPDGKVVFASGYATRGTVLAEDLAFDGGLVQVIDSVMRVPEDLELTTRNAYTDITAFLGALFATGLMGEVVEKQTDLTIFAPRNSAFQQLAGTFAGLSNADLKKILSYHIIPRSVMHVWELKNDTSLTTAEGSDSKVGITLFTNFIYVNSAQLIQTDVLLNNGVVHIIDNVLDYNQAGARPDVSQATQSPVFKVAGTQTETGTALPTPFTSYIPCTTGCPAPGAATPTTEAGKANGDDEEKSSSNAGLAGARCTGLAGAGVGVGLAVGALMIGL</sequence>
<dbReference type="InterPro" id="IPR050904">
    <property type="entry name" value="Adhesion/Biosynth-related"/>
</dbReference>
<protein>
    <submittedName>
        <fullName evidence="3">Periostin</fullName>
    </submittedName>
</protein>
<evidence type="ECO:0000259" key="2">
    <source>
        <dbReference type="PROSITE" id="PS50213"/>
    </source>
</evidence>
<dbReference type="EMBL" id="MU864934">
    <property type="protein sequence ID" value="KAK4466019.1"/>
    <property type="molecule type" value="Genomic_DNA"/>
</dbReference>
<dbReference type="Proteomes" id="UP001321749">
    <property type="component" value="Unassembled WGS sequence"/>
</dbReference>
<dbReference type="SUPFAM" id="SSF82153">
    <property type="entry name" value="FAS1 domain"/>
    <property type="match status" value="2"/>
</dbReference>
<dbReference type="AlphaFoldDB" id="A0AAV9I0S9"/>
<dbReference type="PANTHER" id="PTHR10900">
    <property type="entry name" value="PERIOSTIN-RELATED"/>
    <property type="match status" value="1"/>
</dbReference>
<keyword evidence="4" id="KW-1185">Reference proteome</keyword>
<reference evidence="3" key="2">
    <citation type="submission" date="2023-06" db="EMBL/GenBank/DDBJ databases">
        <authorList>
            <consortium name="Lawrence Berkeley National Laboratory"/>
            <person name="Mondo S.J."/>
            <person name="Hensen N."/>
            <person name="Bonometti L."/>
            <person name="Westerberg I."/>
            <person name="Brannstrom I.O."/>
            <person name="Guillou S."/>
            <person name="Cros-Aarteil S."/>
            <person name="Calhoun S."/>
            <person name="Haridas S."/>
            <person name="Kuo A."/>
            <person name="Pangilinan J."/>
            <person name="Riley R."/>
            <person name="Labutti K."/>
            <person name="Andreopoulos B."/>
            <person name="Lipzen A."/>
            <person name="Chen C."/>
            <person name="Yanf M."/>
            <person name="Daum C."/>
            <person name="Ng V."/>
            <person name="Clum A."/>
            <person name="Steindorff A."/>
            <person name="Ohm R."/>
            <person name="Martin F."/>
            <person name="Silar P."/>
            <person name="Natvig D."/>
            <person name="Lalanne C."/>
            <person name="Gautier V."/>
            <person name="Ament-Velasquez S.L."/>
            <person name="Kruys A."/>
            <person name="Hutchinson M.I."/>
            <person name="Powell A.J."/>
            <person name="Barry K."/>
            <person name="Miller A.N."/>
            <person name="Grigoriev I.V."/>
            <person name="Debuchy R."/>
            <person name="Gladieux P."/>
            <person name="Thoren M.H."/>
            <person name="Johannesson H."/>
        </authorList>
    </citation>
    <scope>NUCLEOTIDE SEQUENCE</scope>
    <source>
        <strain evidence="3">PSN324</strain>
    </source>
</reference>
<dbReference type="InterPro" id="IPR000782">
    <property type="entry name" value="FAS1_domain"/>
</dbReference>
<proteinExistence type="predicted"/>